<comment type="caution">
    <text evidence="7">The sequence shown here is derived from an EMBL/GenBank/DDBJ whole genome shotgun (WGS) entry which is preliminary data.</text>
</comment>
<dbReference type="Pfam" id="PF01554">
    <property type="entry name" value="MatE"/>
    <property type="match status" value="1"/>
</dbReference>
<dbReference type="GO" id="GO:0042910">
    <property type="term" value="F:xenobiotic transmembrane transporter activity"/>
    <property type="evidence" value="ECO:0007669"/>
    <property type="project" value="InterPro"/>
</dbReference>
<organism evidence="7 8">
    <name type="scientific">Taxus chinensis</name>
    <name type="common">Chinese yew</name>
    <name type="synonym">Taxus wallichiana var. chinensis</name>
    <dbReference type="NCBI Taxonomy" id="29808"/>
    <lineage>
        <taxon>Eukaryota</taxon>
        <taxon>Viridiplantae</taxon>
        <taxon>Streptophyta</taxon>
        <taxon>Embryophyta</taxon>
        <taxon>Tracheophyta</taxon>
        <taxon>Spermatophyta</taxon>
        <taxon>Pinopsida</taxon>
        <taxon>Pinidae</taxon>
        <taxon>Conifers II</taxon>
        <taxon>Cupressales</taxon>
        <taxon>Taxaceae</taxon>
        <taxon>Taxus</taxon>
    </lineage>
</organism>
<keyword evidence="5 6" id="KW-0472">Membrane</keyword>
<keyword evidence="3 6" id="KW-0812">Transmembrane</keyword>
<dbReference type="AlphaFoldDB" id="A0AA38C9J2"/>
<feature type="non-terminal residue" evidence="7">
    <location>
        <position position="1"/>
    </location>
</feature>
<evidence type="ECO:0000313" key="8">
    <source>
        <dbReference type="Proteomes" id="UP000824469"/>
    </source>
</evidence>
<evidence type="ECO:0008006" key="9">
    <source>
        <dbReference type="Google" id="ProtNLM"/>
    </source>
</evidence>
<dbReference type="Proteomes" id="UP000824469">
    <property type="component" value="Unassembled WGS sequence"/>
</dbReference>
<reference evidence="7 8" key="1">
    <citation type="journal article" date="2021" name="Nat. Plants">
        <title>The Taxus genome provides insights into paclitaxel biosynthesis.</title>
        <authorList>
            <person name="Xiong X."/>
            <person name="Gou J."/>
            <person name="Liao Q."/>
            <person name="Li Y."/>
            <person name="Zhou Q."/>
            <person name="Bi G."/>
            <person name="Li C."/>
            <person name="Du R."/>
            <person name="Wang X."/>
            <person name="Sun T."/>
            <person name="Guo L."/>
            <person name="Liang H."/>
            <person name="Lu P."/>
            <person name="Wu Y."/>
            <person name="Zhang Z."/>
            <person name="Ro D.K."/>
            <person name="Shang Y."/>
            <person name="Huang S."/>
            <person name="Yan J."/>
        </authorList>
    </citation>
    <scope>NUCLEOTIDE SEQUENCE [LARGE SCALE GENOMIC DNA]</scope>
    <source>
        <strain evidence="7">Ta-2019</strain>
    </source>
</reference>
<protein>
    <recommendedName>
        <fullName evidence="9">MATE efflux family protein</fullName>
    </recommendedName>
</protein>
<sequence>ALIAGAFTKGDYNRVKKITFSVLQIGLVSGIALALILFAGFESFARLFTKDPGVLKVAKYGILFVAGSQPINALAFVFDGLHYGVSDFAYAAYSTMTVGTLSSAFLAFAPSYLGIAGVWSGLALFMGLRTAAGLW</sequence>
<comment type="subcellular location">
    <subcellularLocation>
        <location evidence="1">Membrane</location>
        <topology evidence="1">Multi-pass membrane protein</topology>
    </subcellularLocation>
</comment>
<evidence type="ECO:0000256" key="4">
    <source>
        <dbReference type="ARBA" id="ARBA00022989"/>
    </source>
</evidence>
<accession>A0AA38C9J2</accession>
<dbReference type="PANTHER" id="PTHR42893:SF46">
    <property type="entry name" value="PROTEIN DETOXIFICATION 44, CHLOROPLASTIC"/>
    <property type="match status" value="1"/>
</dbReference>
<dbReference type="InterPro" id="IPR044644">
    <property type="entry name" value="DinF-like"/>
</dbReference>
<feature type="transmembrane region" description="Helical" evidence="6">
    <location>
        <begin position="18"/>
        <end position="41"/>
    </location>
</feature>
<evidence type="ECO:0000256" key="2">
    <source>
        <dbReference type="ARBA" id="ARBA00010199"/>
    </source>
</evidence>
<dbReference type="PANTHER" id="PTHR42893">
    <property type="entry name" value="PROTEIN DETOXIFICATION 44, CHLOROPLASTIC-RELATED"/>
    <property type="match status" value="1"/>
</dbReference>
<feature type="transmembrane region" description="Helical" evidence="6">
    <location>
        <begin position="62"/>
        <end position="85"/>
    </location>
</feature>
<dbReference type="InterPro" id="IPR002528">
    <property type="entry name" value="MATE_fam"/>
</dbReference>
<name>A0AA38C9J2_TAXCH</name>
<feature type="transmembrane region" description="Helical" evidence="6">
    <location>
        <begin position="105"/>
        <end position="128"/>
    </location>
</feature>
<evidence type="ECO:0000313" key="7">
    <source>
        <dbReference type="EMBL" id="KAH9296492.1"/>
    </source>
</evidence>
<dbReference type="OMA" id="ICCHVIL"/>
<dbReference type="EMBL" id="JAHRHJ020000011">
    <property type="protein sequence ID" value="KAH9296492.1"/>
    <property type="molecule type" value="Genomic_DNA"/>
</dbReference>
<evidence type="ECO:0000256" key="3">
    <source>
        <dbReference type="ARBA" id="ARBA00022692"/>
    </source>
</evidence>
<proteinExistence type="inferred from homology"/>
<evidence type="ECO:0000256" key="1">
    <source>
        <dbReference type="ARBA" id="ARBA00004141"/>
    </source>
</evidence>
<feature type="non-terminal residue" evidence="7">
    <location>
        <position position="135"/>
    </location>
</feature>
<gene>
    <name evidence="7" type="ORF">KI387_040080</name>
</gene>
<keyword evidence="4 6" id="KW-1133">Transmembrane helix</keyword>
<keyword evidence="8" id="KW-1185">Reference proteome</keyword>
<dbReference type="GO" id="GO:0015297">
    <property type="term" value="F:antiporter activity"/>
    <property type="evidence" value="ECO:0007669"/>
    <property type="project" value="InterPro"/>
</dbReference>
<dbReference type="GO" id="GO:0016020">
    <property type="term" value="C:membrane"/>
    <property type="evidence" value="ECO:0007669"/>
    <property type="project" value="UniProtKB-SubCell"/>
</dbReference>
<comment type="similarity">
    <text evidence="2">Belongs to the multi antimicrobial extrusion (MATE) (TC 2.A.66.1) family.</text>
</comment>
<evidence type="ECO:0000256" key="6">
    <source>
        <dbReference type="SAM" id="Phobius"/>
    </source>
</evidence>
<evidence type="ECO:0000256" key="5">
    <source>
        <dbReference type="ARBA" id="ARBA00023136"/>
    </source>
</evidence>